<evidence type="ECO:0000256" key="1">
    <source>
        <dbReference type="SAM" id="MobiDB-lite"/>
    </source>
</evidence>
<accession>A0ABN6X8I9</accession>
<feature type="domain" description="THIF-type NAD/FAD binding fold" evidence="2">
    <location>
        <begin position="188"/>
        <end position="372"/>
    </location>
</feature>
<feature type="region of interest" description="Disordered" evidence="1">
    <location>
        <begin position="1"/>
        <end position="72"/>
    </location>
</feature>
<organism evidence="3 4">
    <name type="scientific">Paraoerskovia sediminicola</name>
    <dbReference type="NCBI Taxonomy" id="1138587"/>
    <lineage>
        <taxon>Bacteria</taxon>
        <taxon>Bacillati</taxon>
        <taxon>Actinomycetota</taxon>
        <taxon>Actinomycetes</taxon>
        <taxon>Micrococcales</taxon>
        <taxon>Cellulomonadaceae</taxon>
        <taxon>Paraoerskovia</taxon>
    </lineage>
</organism>
<sequence length="411" mass="41053">MPDGQGAGTSGTNSDAGGDMRGDTATVPAGTVTAPAGERDGRSGGTTAGAGSGGCAAGTSTGTGTVRSPADDDVVRRGTVVVETGPGAVQVGVDPRWSVRITGLLPAEVRWLRHSALRGAPGIRGDCPAEVRVAQLRGALRAAGLLVAPVQTHPDAILAPANGAADVAALAQLADGTTGDAVLAARARRTVAIDGLGRSGMAIAVVLASAGVGRLVLDDPTVVQATDVGLGAYRWQDVGQVRSTAARRVISEVSGVHVSSRVEQDLDAAVLTSAWVADAARADRLMVDRVPHLSVVTGEAGATVGPFVRPGSTPCLRCVELARADEDPAWPVVSRALRSRSRLTATAESTATATAAGIAAAQVLALLDGAEPTTGHACIEVLLPGCVPTGRPVAPWAGCACGAARSTTPRS</sequence>
<reference evidence="4" key="1">
    <citation type="journal article" date="2019" name="Int. J. Syst. Evol. Microbiol.">
        <title>The Global Catalogue of Microorganisms (GCM) 10K type strain sequencing project: providing services to taxonomists for standard genome sequencing and annotation.</title>
        <authorList>
            <consortium name="The Broad Institute Genomics Platform"/>
            <consortium name="The Broad Institute Genome Sequencing Center for Infectious Disease"/>
            <person name="Wu L."/>
            <person name="Ma J."/>
        </authorList>
    </citation>
    <scope>NUCLEOTIDE SEQUENCE [LARGE SCALE GENOMIC DNA]</scope>
    <source>
        <strain evidence="4">NBRC 108565</strain>
    </source>
</reference>
<name>A0ABN6X8I9_9CELL</name>
<feature type="compositionally biased region" description="Gly residues" evidence="1">
    <location>
        <begin position="43"/>
        <end position="56"/>
    </location>
</feature>
<feature type="compositionally biased region" description="Low complexity" evidence="1">
    <location>
        <begin position="24"/>
        <end position="36"/>
    </location>
</feature>
<dbReference type="EMBL" id="AP027729">
    <property type="protein sequence ID" value="BDZ41016.1"/>
    <property type="molecule type" value="Genomic_DNA"/>
</dbReference>
<evidence type="ECO:0000313" key="4">
    <source>
        <dbReference type="Proteomes" id="UP001321475"/>
    </source>
</evidence>
<dbReference type="InterPro" id="IPR035985">
    <property type="entry name" value="Ubiquitin-activating_enz"/>
</dbReference>
<evidence type="ECO:0000259" key="2">
    <source>
        <dbReference type="Pfam" id="PF00899"/>
    </source>
</evidence>
<dbReference type="InterPro" id="IPR000594">
    <property type="entry name" value="ThiF_NAD_FAD-bd"/>
</dbReference>
<dbReference type="Pfam" id="PF00899">
    <property type="entry name" value="ThiF"/>
    <property type="match status" value="1"/>
</dbReference>
<evidence type="ECO:0000313" key="3">
    <source>
        <dbReference type="EMBL" id="BDZ41016.1"/>
    </source>
</evidence>
<dbReference type="Gene3D" id="3.40.50.720">
    <property type="entry name" value="NAD(P)-binding Rossmann-like Domain"/>
    <property type="match status" value="1"/>
</dbReference>
<proteinExistence type="predicted"/>
<keyword evidence="4" id="KW-1185">Reference proteome</keyword>
<gene>
    <name evidence="3" type="ORF">GCM10025865_03150</name>
</gene>
<dbReference type="Proteomes" id="UP001321475">
    <property type="component" value="Chromosome"/>
</dbReference>
<dbReference type="SUPFAM" id="SSF69572">
    <property type="entry name" value="Activating enzymes of the ubiquitin-like proteins"/>
    <property type="match status" value="1"/>
</dbReference>
<protein>
    <recommendedName>
        <fullName evidence="2">THIF-type NAD/FAD binding fold domain-containing protein</fullName>
    </recommendedName>
</protein>